<comment type="caution">
    <text evidence="6">The sequence shown here is derived from an EMBL/GenBank/DDBJ whole genome shotgun (WGS) entry which is preliminary data.</text>
</comment>
<dbReference type="SMART" id="SM00028">
    <property type="entry name" value="TPR"/>
    <property type="match status" value="4"/>
</dbReference>
<dbReference type="Gene3D" id="3.90.176.10">
    <property type="entry name" value="Toxin ADP-ribosyltransferase, Chain A, domain 1"/>
    <property type="match status" value="1"/>
</dbReference>
<dbReference type="OrthoDB" id="9979916at2759"/>
<dbReference type="AlphaFoldDB" id="A0A813S7M4"/>
<dbReference type="PROSITE" id="PS50293">
    <property type="entry name" value="TPR_REGION"/>
    <property type="match status" value="1"/>
</dbReference>
<feature type="domain" description="ADP ribosyltransferase" evidence="4">
    <location>
        <begin position="267"/>
        <end position="429"/>
    </location>
</feature>
<reference evidence="6" key="1">
    <citation type="submission" date="2021-02" db="EMBL/GenBank/DDBJ databases">
        <authorList>
            <person name="Nowell W R."/>
        </authorList>
    </citation>
    <scope>NUCLEOTIDE SEQUENCE</scope>
</reference>
<dbReference type="Pfam" id="PF03496">
    <property type="entry name" value="ADPrib_exo_Tox"/>
    <property type="match status" value="1"/>
</dbReference>
<protein>
    <recommendedName>
        <fullName evidence="4">ADP ribosyltransferase domain-containing protein</fullName>
    </recommendedName>
</protein>
<dbReference type="PANTHER" id="PTHR45641:SF1">
    <property type="entry name" value="AAA+ ATPASE DOMAIN-CONTAINING PROTEIN"/>
    <property type="match status" value="1"/>
</dbReference>
<evidence type="ECO:0000313" key="5">
    <source>
        <dbReference type="EMBL" id="CAF0759928.1"/>
    </source>
</evidence>
<dbReference type="InterPro" id="IPR011990">
    <property type="entry name" value="TPR-like_helical_dom_sf"/>
</dbReference>
<evidence type="ECO:0000256" key="3">
    <source>
        <dbReference type="PROSITE-ProRule" id="PRU00339"/>
    </source>
</evidence>
<dbReference type="InterPro" id="IPR019734">
    <property type="entry name" value="TPR_rpt"/>
</dbReference>
<keyword evidence="2 3" id="KW-0802">TPR repeat</keyword>
<gene>
    <name evidence="6" type="ORF">BJG266_LOCUS4902</name>
    <name evidence="5" type="ORF">QVE165_LOCUS1996</name>
</gene>
<dbReference type="Pfam" id="PF13424">
    <property type="entry name" value="TPR_12"/>
    <property type="match status" value="2"/>
</dbReference>
<evidence type="ECO:0000313" key="8">
    <source>
        <dbReference type="Proteomes" id="UP000663877"/>
    </source>
</evidence>
<keyword evidence="7" id="KW-1185">Reference proteome</keyword>
<organism evidence="6 8">
    <name type="scientific">Adineta steineri</name>
    <dbReference type="NCBI Taxonomy" id="433720"/>
    <lineage>
        <taxon>Eukaryota</taxon>
        <taxon>Metazoa</taxon>
        <taxon>Spiralia</taxon>
        <taxon>Gnathifera</taxon>
        <taxon>Rotifera</taxon>
        <taxon>Eurotatoria</taxon>
        <taxon>Bdelloidea</taxon>
        <taxon>Adinetida</taxon>
        <taxon>Adinetidae</taxon>
        <taxon>Adineta</taxon>
    </lineage>
</organism>
<accession>A0A813S7M4</accession>
<proteinExistence type="predicted"/>
<dbReference type="SUPFAM" id="SSF56399">
    <property type="entry name" value="ADP-ribosylation"/>
    <property type="match status" value="1"/>
</dbReference>
<evidence type="ECO:0000313" key="7">
    <source>
        <dbReference type="Proteomes" id="UP000663832"/>
    </source>
</evidence>
<dbReference type="PROSITE" id="PS50005">
    <property type="entry name" value="TPR"/>
    <property type="match status" value="2"/>
</dbReference>
<keyword evidence="1" id="KW-0677">Repeat</keyword>
<evidence type="ECO:0000256" key="1">
    <source>
        <dbReference type="ARBA" id="ARBA00022737"/>
    </source>
</evidence>
<name>A0A813S7M4_9BILA</name>
<evidence type="ECO:0000259" key="4">
    <source>
        <dbReference type="Pfam" id="PF03496"/>
    </source>
</evidence>
<dbReference type="GO" id="GO:0005576">
    <property type="term" value="C:extracellular region"/>
    <property type="evidence" value="ECO:0007669"/>
    <property type="project" value="InterPro"/>
</dbReference>
<dbReference type="EMBL" id="CAJNOI010000012">
    <property type="protein sequence ID" value="CAF0795321.1"/>
    <property type="molecule type" value="Genomic_DNA"/>
</dbReference>
<feature type="repeat" description="TPR" evidence="3">
    <location>
        <begin position="539"/>
        <end position="572"/>
    </location>
</feature>
<dbReference type="SUPFAM" id="SSF48452">
    <property type="entry name" value="TPR-like"/>
    <property type="match status" value="2"/>
</dbReference>
<evidence type="ECO:0000313" key="6">
    <source>
        <dbReference type="EMBL" id="CAF0795321.1"/>
    </source>
</evidence>
<dbReference type="Proteomes" id="UP000663877">
    <property type="component" value="Unassembled WGS sequence"/>
</dbReference>
<feature type="repeat" description="TPR" evidence="3">
    <location>
        <begin position="497"/>
        <end position="530"/>
    </location>
</feature>
<dbReference type="Proteomes" id="UP000663832">
    <property type="component" value="Unassembled WGS sequence"/>
</dbReference>
<dbReference type="Gene3D" id="1.25.40.10">
    <property type="entry name" value="Tetratricopeptide repeat domain"/>
    <property type="match status" value="2"/>
</dbReference>
<dbReference type="PROSITE" id="PS51996">
    <property type="entry name" value="TR_MART"/>
    <property type="match status" value="1"/>
</dbReference>
<dbReference type="EMBL" id="CAJNOM010000006">
    <property type="protein sequence ID" value="CAF0759928.1"/>
    <property type="molecule type" value="Genomic_DNA"/>
</dbReference>
<dbReference type="PANTHER" id="PTHR45641">
    <property type="entry name" value="TETRATRICOPEPTIDE REPEAT PROTEIN (AFU_ORTHOLOGUE AFUA_6G03870)"/>
    <property type="match status" value="1"/>
</dbReference>
<dbReference type="InterPro" id="IPR003540">
    <property type="entry name" value="ADP-ribosyltransferase"/>
</dbReference>
<sequence>MDTERPKTGYQVATSDWQIFTNNGRFDNKLPPSQRLIRAKSAGYKVFVLPMPKPVKSKHATAISEKAQPQVDNVENCVLVWLHQSTDGKAKISQESKTQLQQVVNSVKIFVDPTECQAFMSKVKDEKILVILSGEVEENFVSNIHDEKQLEFIYIYNPNKVKEEPWFTEYPEIRGIYDTIRSLSEQLGKDVKTIDSSLLNFEIMEKALSKNLSKESQQEVMFMYDQLFRNIVLKAPDENMEDMYEFCEEKYRANHKAQAFIKELRTTYTANDSIKCYTRDEFLYGMLNKALRTHQYDMLYVLRVFIRHLHEQIAERQKATESIVGKTLFRGLTMDNEDFERLQKNKDALLSISTFLSTSLDRKVALDFAKQAVGNNKKVGLLMEITVEKDTGVPVANISTISKFEYEKELLFSMGSVFRINSLKHLSNEGIWVVSLTLTDEHDQRLTALKEHFQKSMTSSNNCLNFAKLMYQLASWKKSEYFYLMTLQMESSPQLRSVLYNNLAMVKDELEQYDVALDYYNKSLALKETEASNDVSNKAATYNNIATLYRKQKKMDKAIEFFQKAIKICNTEENKDEELVAILHTNISGILNDQGKHEEALQKCQEALAIQTRIFPEIHPSIASTYSSLANTVSYMKLYTKAIEYAEKALHIDRQSLPPDHPQTLLHKKNLEVYKQQLEQHKQSDK</sequence>
<evidence type="ECO:0000256" key="2">
    <source>
        <dbReference type="ARBA" id="ARBA00022803"/>
    </source>
</evidence>